<feature type="domain" description="DUF3835" evidence="5">
    <location>
        <begin position="498"/>
        <end position="588"/>
    </location>
</feature>
<dbReference type="InterPro" id="IPR004127">
    <property type="entry name" value="Prefoldin_subunit_alpha"/>
</dbReference>
<reference evidence="6" key="1">
    <citation type="submission" date="2020-12" db="EMBL/GenBank/DDBJ databases">
        <title>Metabolic potential, ecology and presence of endohyphal bacteria is reflected in genomic diversity of Mucoromycotina.</title>
        <authorList>
            <person name="Muszewska A."/>
            <person name="Okrasinska A."/>
            <person name="Steczkiewicz K."/>
            <person name="Drgas O."/>
            <person name="Orlowska M."/>
            <person name="Perlinska-Lenart U."/>
            <person name="Aleksandrzak-Piekarczyk T."/>
            <person name="Szatraj K."/>
            <person name="Zielenkiewicz U."/>
            <person name="Pilsyk S."/>
            <person name="Malc E."/>
            <person name="Mieczkowski P."/>
            <person name="Kruszewska J.S."/>
            <person name="Biernat P."/>
            <person name="Pawlowska J."/>
        </authorList>
    </citation>
    <scope>NUCLEOTIDE SEQUENCE</scope>
    <source>
        <strain evidence="6">WA0000067209</strain>
    </source>
</reference>
<evidence type="ECO:0000259" key="5">
    <source>
        <dbReference type="Pfam" id="PF12927"/>
    </source>
</evidence>
<dbReference type="Pfam" id="PF12927">
    <property type="entry name" value="DUF3835"/>
    <property type="match status" value="2"/>
</dbReference>
<evidence type="ECO:0000313" key="6">
    <source>
        <dbReference type="EMBL" id="KAG2178848.1"/>
    </source>
</evidence>
<proteinExistence type="inferred from homology"/>
<comment type="similarity">
    <text evidence="3">Belongs to the RNA polymerase II subunit 5-mediating protein family.</text>
</comment>
<feature type="domain" description="DUF3835" evidence="5">
    <location>
        <begin position="456"/>
        <end position="469"/>
    </location>
</feature>
<dbReference type="InterPro" id="IPR009053">
    <property type="entry name" value="Prefoldin"/>
</dbReference>
<dbReference type="Gene3D" id="1.10.287.370">
    <property type="match status" value="1"/>
</dbReference>
<feature type="compositionally biased region" description="Acidic residues" evidence="4">
    <location>
        <begin position="503"/>
        <end position="513"/>
    </location>
</feature>
<keyword evidence="7" id="KW-1185">Reference proteome</keyword>
<evidence type="ECO:0000256" key="4">
    <source>
        <dbReference type="SAM" id="MobiDB-lite"/>
    </source>
</evidence>
<feature type="region of interest" description="Disordered" evidence="4">
    <location>
        <begin position="201"/>
        <end position="236"/>
    </location>
</feature>
<keyword evidence="2" id="KW-0539">Nucleus</keyword>
<comment type="subcellular location">
    <subcellularLocation>
        <location evidence="1">Nucleus</location>
    </subcellularLocation>
</comment>
<dbReference type="Proteomes" id="UP000654370">
    <property type="component" value="Unassembled WGS sequence"/>
</dbReference>
<dbReference type="GO" id="GO:0000122">
    <property type="term" value="P:negative regulation of transcription by RNA polymerase II"/>
    <property type="evidence" value="ECO:0007669"/>
    <property type="project" value="TreeGrafter"/>
</dbReference>
<dbReference type="InterPro" id="IPR024325">
    <property type="entry name" value="DUF3835"/>
</dbReference>
<feature type="compositionally biased region" description="Acidic residues" evidence="4">
    <location>
        <begin position="202"/>
        <end position="235"/>
    </location>
</feature>
<dbReference type="PANTHER" id="PTHR15111">
    <property type="entry name" value="RNA POLYMERASE II SUBUNIT 5-MEDIATING PROTEIN NNX3"/>
    <property type="match status" value="1"/>
</dbReference>
<organism evidence="6 7">
    <name type="scientific">Mortierella isabellina</name>
    <name type="common">Filamentous fungus</name>
    <name type="synonym">Umbelopsis isabellina</name>
    <dbReference type="NCBI Taxonomy" id="91625"/>
    <lineage>
        <taxon>Eukaryota</taxon>
        <taxon>Fungi</taxon>
        <taxon>Fungi incertae sedis</taxon>
        <taxon>Mucoromycota</taxon>
        <taxon>Mucoromycotina</taxon>
        <taxon>Umbelopsidomycetes</taxon>
        <taxon>Umbelopsidales</taxon>
        <taxon>Umbelopsidaceae</taxon>
        <taxon>Umbelopsis</taxon>
    </lineage>
</organism>
<dbReference type="Pfam" id="PF02996">
    <property type="entry name" value="Prefoldin"/>
    <property type="match status" value="1"/>
</dbReference>
<dbReference type="SUPFAM" id="SSF46579">
    <property type="entry name" value="Prefoldin"/>
    <property type="match status" value="1"/>
</dbReference>
<evidence type="ECO:0000256" key="3">
    <source>
        <dbReference type="ARBA" id="ARBA00038295"/>
    </source>
</evidence>
<dbReference type="GO" id="GO:0003714">
    <property type="term" value="F:transcription corepressor activity"/>
    <property type="evidence" value="ECO:0007669"/>
    <property type="project" value="TreeGrafter"/>
</dbReference>
<dbReference type="GO" id="GO:0005634">
    <property type="term" value="C:nucleus"/>
    <property type="evidence" value="ECO:0007669"/>
    <property type="project" value="UniProtKB-SubCell"/>
</dbReference>
<gene>
    <name evidence="6" type="ORF">INT43_001694</name>
</gene>
<dbReference type="CDD" id="cd23159">
    <property type="entry name" value="Prefoldin_URI1"/>
    <property type="match status" value="1"/>
</dbReference>
<feature type="region of interest" description="Disordered" evidence="4">
    <location>
        <begin position="443"/>
        <end position="513"/>
    </location>
</feature>
<accession>A0A8H7PRH0</accession>
<name>A0A8H7PRH0_MORIS</name>
<dbReference type="InterPro" id="IPR052255">
    <property type="entry name" value="RNA_pol_II_subunit5-mediator"/>
</dbReference>
<dbReference type="GO" id="GO:0019212">
    <property type="term" value="F:phosphatase inhibitor activity"/>
    <property type="evidence" value="ECO:0007669"/>
    <property type="project" value="TreeGrafter"/>
</dbReference>
<feature type="compositionally biased region" description="Basic residues" evidence="4">
    <location>
        <begin position="576"/>
        <end position="585"/>
    </location>
</feature>
<dbReference type="AlphaFoldDB" id="A0A8H7PRH0"/>
<evidence type="ECO:0000313" key="7">
    <source>
        <dbReference type="Proteomes" id="UP000654370"/>
    </source>
</evidence>
<feature type="region of interest" description="Disordered" evidence="4">
    <location>
        <begin position="294"/>
        <end position="374"/>
    </location>
</feature>
<sequence length="598" mass="66691">MAQKPAELDPQELARFAARLGEHMKELEASVDQWREYRDDYQQLGDLLSTLPDKTSYDIMVPLGKLAYMPGKLVHTNEVLALLGDNWFTEASAKHAAEIVARRQKVVEENLKVVETQLNETNARAGVTPGVFKAEQYGMNEQGEPFMEIREELPDDDQDANEPAATAPNSVEAARKLQNKTKSKAEELADQALLEKLKALELEEEGELSDEEQEVAEPDEDEDEQLSGDEYDTEIAENMFDHFDDDEEYGMDGVVDGEDFSYHETDAQEADDDAQDILETMDTIVTPSVQHEMHYNATQPSPTIAEPSPLESVVKERTTSDAPQAPDSAKNKGKTKVAPIIKPRVSRFKKSVQEQQQSQDGDIKSPRKKVSWGPDIIHEAEEPQAAANIPTEPVYNIRSPADIYHQLLDQRLAEQANEDEWSQNVATDMQNLIKDASTMKETIYMPSDRDIPQVTAAPKKKVSRFKQQRDQDKSGDPPVTSPTARPPTKLDTSVMRGAVVEKETEDVDMDEVDDNMLEKEVAAEYQRKRQNLIASQGGLTFANKPEFQVYDDDLPLPSNQANNSSSSSNDQQQSGKPKKISKFKAAKLAAAGQGSPQT</sequence>
<comment type="caution">
    <text evidence="6">The sequence shown here is derived from an EMBL/GenBank/DDBJ whole genome shotgun (WGS) entry which is preliminary data.</text>
</comment>
<protein>
    <recommendedName>
        <fullName evidence="5">DUF3835 domain-containing protein</fullName>
    </recommendedName>
</protein>
<evidence type="ECO:0000256" key="1">
    <source>
        <dbReference type="ARBA" id="ARBA00004123"/>
    </source>
</evidence>
<dbReference type="GO" id="GO:0003682">
    <property type="term" value="F:chromatin binding"/>
    <property type="evidence" value="ECO:0007669"/>
    <property type="project" value="TreeGrafter"/>
</dbReference>
<feature type="region of interest" description="Disordered" evidence="4">
    <location>
        <begin position="550"/>
        <end position="598"/>
    </location>
</feature>
<dbReference type="OrthoDB" id="21413at2759"/>
<dbReference type="PANTHER" id="PTHR15111:SF0">
    <property type="entry name" value="UNCONVENTIONAL PREFOLDIN RPB5 INTERACTOR 1"/>
    <property type="match status" value="1"/>
</dbReference>
<evidence type="ECO:0000256" key="2">
    <source>
        <dbReference type="ARBA" id="ARBA00023242"/>
    </source>
</evidence>
<feature type="compositionally biased region" description="Low complexity" evidence="4">
    <location>
        <begin position="558"/>
        <end position="574"/>
    </location>
</feature>
<dbReference type="EMBL" id="JAEPQZ010000007">
    <property type="protein sequence ID" value="KAG2178848.1"/>
    <property type="molecule type" value="Genomic_DNA"/>
</dbReference>